<gene>
    <name evidence="1" type="ORF">CHRIB12_LOCUS9064</name>
</gene>
<protein>
    <submittedName>
        <fullName evidence="1">Uncharacterized protein</fullName>
    </submittedName>
</protein>
<dbReference type="OrthoDB" id="2130967at2759"/>
<comment type="caution">
    <text evidence="1">The sequence shown here is derived from an EMBL/GenBank/DDBJ whole genome shotgun (WGS) entry which is preliminary data.</text>
</comment>
<dbReference type="EMBL" id="CAGKOT010000017">
    <property type="protein sequence ID" value="CAB5362386.1"/>
    <property type="molecule type" value="Genomic_DNA"/>
</dbReference>
<reference evidence="1" key="1">
    <citation type="submission" date="2020-05" db="EMBL/GenBank/DDBJ databases">
        <authorList>
            <person name="Rincon C."/>
            <person name="Sanders R I."/>
            <person name="Robbins C."/>
            <person name="Chaturvedi A."/>
        </authorList>
    </citation>
    <scope>NUCLEOTIDE SEQUENCE</scope>
    <source>
        <strain evidence="1">CHB12</strain>
    </source>
</reference>
<accession>A0A915Z4K7</accession>
<dbReference type="AlphaFoldDB" id="A0A915Z4K7"/>
<name>A0A915Z4K7_9GLOM</name>
<organism evidence="1 2">
    <name type="scientific">Rhizophagus irregularis</name>
    <dbReference type="NCBI Taxonomy" id="588596"/>
    <lineage>
        <taxon>Eukaryota</taxon>
        <taxon>Fungi</taxon>
        <taxon>Fungi incertae sedis</taxon>
        <taxon>Mucoromycota</taxon>
        <taxon>Glomeromycotina</taxon>
        <taxon>Glomeromycetes</taxon>
        <taxon>Glomerales</taxon>
        <taxon>Glomeraceae</taxon>
        <taxon>Rhizophagus</taxon>
    </lineage>
</organism>
<proteinExistence type="predicted"/>
<evidence type="ECO:0000313" key="1">
    <source>
        <dbReference type="EMBL" id="CAB5362386.1"/>
    </source>
</evidence>
<evidence type="ECO:0000313" key="2">
    <source>
        <dbReference type="Proteomes" id="UP000684084"/>
    </source>
</evidence>
<dbReference type="Proteomes" id="UP000684084">
    <property type="component" value="Unassembled WGS sequence"/>
</dbReference>
<sequence>MGGPILTPFQRSTYQIVWANSYELISNGVPVFRLRQQMQQSIEIHPIWDHNSRFCTRFGRNEYNLK</sequence>